<keyword evidence="6" id="KW-0813">Transport</keyword>
<keyword evidence="16 18" id="KW-0472">Membrane</keyword>
<dbReference type="GO" id="GO:0008137">
    <property type="term" value="F:NADH dehydrogenase (ubiquinone) activity"/>
    <property type="evidence" value="ECO:0007669"/>
    <property type="project" value="UniProtKB-EC"/>
</dbReference>
<evidence type="ECO:0000256" key="17">
    <source>
        <dbReference type="ARBA" id="ARBA00049551"/>
    </source>
</evidence>
<dbReference type="InterPro" id="IPR050175">
    <property type="entry name" value="Complex_I_Subunit_2"/>
</dbReference>
<feature type="transmembrane region" description="Helical" evidence="18">
    <location>
        <begin position="208"/>
        <end position="225"/>
    </location>
</feature>
<evidence type="ECO:0000256" key="18">
    <source>
        <dbReference type="RuleBase" id="RU003403"/>
    </source>
</evidence>
<evidence type="ECO:0000256" key="12">
    <source>
        <dbReference type="ARBA" id="ARBA00022989"/>
    </source>
</evidence>
<keyword evidence="8 18" id="KW-0812">Transmembrane</keyword>
<dbReference type="GO" id="GO:0005743">
    <property type="term" value="C:mitochondrial inner membrane"/>
    <property type="evidence" value="ECO:0007669"/>
    <property type="project" value="UniProtKB-SubCell"/>
</dbReference>
<comment type="subcellular location">
    <subcellularLocation>
        <location evidence="2 18">Mitochondrion inner membrane</location>
        <topology evidence="2 18">Multi-pass membrane protein</topology>
    </subcellularLocation>
</comment>
<dbReference type="AlphaFoldDB" id="A0A649WEB9"/>
<evidence type="ECO:0000256" key="5">
    <source>
        <dbReference type="ARBA" id="ARBA00021008"/>
    </source>
</evidence>
<comment type="function">
    <text evidence="18">Core subunit of the mitochondrial membrane respiratory chain NADH dehydrogenase (Complex I) which catalyzes electron transfer from NADH through the respiratory chain, using ubiquinone as an electron acceptor. Essential for the catalytic activity and assembly of complex I.</text>
</comment>
<evidence type="ECO:0000256" key="11">
    <source>
        <dbReference type="ARBA" id="ARBA00022982"/>
    </source>
</evidence>
<evidence type="ECO:0000256" key="4">
    <source>
        <dbReference type="ARBA" id="ARBA00012944"/>
    </source>
</evidence>
<feature type="transmembrane region" description="Helical" evidence="18">
    <location>
        <begin position="287"/>
        <end position="309"/>
    </location>
</feature>
<evidence type="ECO:0000256" key="10">
    <source>
        <dbReference type="ARBA" id="ARBA00022967"/>
    </source>
</evidence>
<comment type="similarity">
    <text evidence="3 18">Belongs to the complex I subunit 2 family.</text>
</comment>
<evidence type="ECO:0000259" key="19">
    <source>
        <dbReference type="Pfam" id="PF00361"/>
    </source>
</evidence>
<evidence type="ECO:0000256" key="6">
    <source>
        <dbReference type="ARBA" id="ARBA00022448"/>
    </source>
</evidence>
<dbReference type="EMBL" id="MN562486">
    <property type="protein sequence ID" value="QGK86779.1"/>
    <property type="molecule type" value="Genomic_DNA"/>
</dbReference>
<evidence type="ECO:0000256" key="9">
    <source>
        <dbReference type="ARBA" id="ARBA00022792"/>
    </source>
</evidence>
<dbReference type="InterPro" id="IPR001750">
    <property type="entry name" value="ND/Mrp_TM"/>
</dbReference>
<evidence type="ECO:0000256" key="2">
    <source>
        <dbReference type="ARBA" id="ARBA00004448"/>
    </source>
</evidence>
<geneLocation type="mitochondrion" evidence="20"/>
<feature type="domain" description="NADH:quinone oxidoreductase/Mrp antiporter transmembrane" evidence="19">
    <location>
        <begin position="37"/>
        <end position="295"/>
    </location>
</feature>
<feature type="transmembrane region" description="Helical" evidence="18">
    <location>
        <begin position="245"/>
        <end position="267"/>
    </location>
</feature>
<dbReference type="EC" id="7.1.1.2" evidence="4 18"/>
<keyword evidence="10 18" id="KW-1278">Translocase</keyword>
<dbReference type="GO" id="GO:0006120">
    <property type="term" value="P:mitochondrial electron transport, NADH to ubiquinone"/>
    <property type="evidence" value="ECO:0007669"/>
    <property type="project" value="InterPro"/>
</dbReference>
<evidence type="ECO:0000256" key="7">
    <source>
        <dbReference type="ARBA" id="ARBA00022660"/>
    </source>
</evidence>
<evidence type="ECO:0000256" key="3">
    <source>
        <dbReference type="ARBA" id="ARBA00007012"/>
    </source>
</evidence>
<keyword evidence="13 18" id="KW-0520">NAD</keyword>
<dbReference type="InterPro" id="IPR003917">
    <property type="entry name" value="NADH_UbQ_OxRdtase_chain2"/>
</dbReference>
<name>A0A649WEB9_9HYME</name>
<evidence type="ECO:0000256" key="15">
    <source>
        <dbReference type="ARBA" id="ARBA00023128"/>
    </source>
</evidence>
<dbReference type="PANTHER" id="PTHR46552">
    <property type="entry name" value="NADH-UBIQUINONE OXIDOREDUCTASE CHAIN 2"/>
    <property type="match status" value="1"/>
</dbReference>
<feature type="transmembrane region" description="Helical" evidence="18">
    <location>
        <begin position="158"/>
        <end position="177"/>
    </location>
</feature>
<feature type="transmembrane region" description="Helical" evidence="18">
    <location>
        <begin position="12"/>
        <end position="35"/>
    </location>
</feature>
<feature type="transmembrane region" description="Helical" evidence="18">
    <location>
        <begin position="41"/>
        <end position="59"/>
    </location>
</feature>
<dbReference type="Pfam" id="PF00361">
    <property type="entry name" value="Proton_antipo_M"/>
    <property type="match status" value="1"/>
</dbReference>
<feature type="transmembrane region" description="Helical" evidence="18">
    <location>
        <begin position="321"/>
        <end position="344"/>
    </location>
</feature>
<protein>
    <recommendedName>
        <fullName evidence="5 18">NADH-ubiquinone oxidoreductase chain 2</fullName>
        <ecNumber evidence="4 18">7.1.1.2</ecNumber>
    </recommendedName>
</protein>
<dbReference type="PRINTS" id="PR01436">
    <property type="entry name" value="NADHDHGNASE2"/>
</dbReference>
<dbReference type="PANTHER" id="PTHR46552:SF1">
    <property type="entry name" value="NADH-UBIQUINONE OXIDOREDUCTASE CHAIN 2"/>
    <property type="match status" value="1"/>
</dbReference>
<gene>
    <name evidence="20" type="primary">ND2</name>
</gene>
<accession>A0A649WEB9</accession>
<reference evidence="20" key="1">
    <citation type="journal article" date="2019" name="Mitochondrial DNA Part B Resour">
        <title>Nearly complete mitochondrial genome of Siobla xizangensis Xiao, Huang &amp; Zhou, 1988 (Hymenoptera: Tenthredinidae) and phylogenetic analysis.</title>
        <authorList>
            <person name="Luo X."/>
            <person name="Wei M."/>
            <person name="Niu G."/>
        </authorList>
    </citation>
    <scope>NUCLEOTIDE SEQUENCE</scope>
</reference>
<evidence type="ECO:0000256" key="1">
    <source>
        <dbReference type="ARBA" id="ARBA00003257"/>
    </source>
</evidence>
<feature type="transmembrane region" description="Helical" evidence="18">
    <location>
        <begin position="132"/>
        <end position="152"/>
    </location>
</feature>
<evidence type="ECO:0000313" key="20">
    <source>
        <dbReference type="EMBL" id="QGK86779.1"/>
    </source>
</evidence>
<keyword evidence="11 18" id="KW-0249">Electron transport</keyword>
<feature type="transmembrane region" description="Helical" evidence="18">
    <location>
        <begin position="71"/>
        <end position="89"/>
    </location>
</feature>
<evidence type="ECO:0000256" key="13">
    <source>
        <dbReference type="ARBA" id="ARBA00023027"/>
    </source>
</evidence>
<comment type="catalytic activity">
    <reaction evidence="17 18">
        <text>a ubiquinone + NADH + 5 H(+)(in) = a ubiquinol + NAD(+) + 4 H(+)(out)</text>
        <dbReference type="Rhea" id="RHEA:29091"/>
        <dbReference type="Rhea" id="RHEA-COMP:9565"/>
        <dbReference type="Rhea" id="RHEA-COMP:9566"/>
        <dbReference type="ChEBI" id="CHEBI:15378"/>
        <dbReference type="ChEBI" id="CHEBI:16389"/>
        <dbReference type="ChEBI" id="CHEBI:17976"/>
        <dbReference type="ChEBI" id="CHEBI:57540"/>
        <dbReference type="ChEBI" id="CHEBI:57945"/>
        <dbReference type="EC" id="7.1.1.2"/>
    </reaction>
</comment>
<evidence type="ECO:0000256" key="14">
    <source>
        <dbReference type="ARBA" id="ARBA00023075"/>
    </source>
</evidence>
<keyword evidence="12 18" id="KW-1133">Transmembrane helix</keyword>
<organism evidence="20">
    <name type="scientific">Siobla xizangensis</name>
    <dbReference type="NCBI Taxonomy" id="2651042"/>
    <lineage>
        <taxon>Eukaryota</taxon>
        <taxon>Metazoa</taxon>
        <taxon>Ecdysozoa</taxon>
        <taxon>Arthropoda</taxon>
        <taxon>Hexapoda</taxon>
        <taxon>Insecta</taxon>
        <taxon>Pterygota</taxon>
        <taxon>Neoptera</taxon>
        <taxon>Endopterygota</taxon>
        <taxon>Hymenoptera</taxon>
        <taxon>Tenthredinoidea</taxon>
        <taxon>Tenthredinidae</taxon>
        <taxon>Tenthredininae</taxon>
        <taxon>Siobla</taxon>
    </lineage>
</organism>
<evidence type="ECO:0000256" key="16">
    <source>
        <dbReference type="ARBA" id="ARBA00023136"/>
    </source>
</evidence>
<keyword evidence="7 18" id="KW-0679">Respiratory chain</keyword>
<comment type="function">
    <text evidence="1">Core subunit of the mitochondrial membrane respiratory chain NADH dehydrogenase (Complex I) that is believed to belong to the minimal assembly required for catalysis. Complex I functions in the transfer of electrons from NADH to the respiratory chain. The immediate electron acceptor for the enzyme is believed to be ubiquinone.</text>
</comment>
<sequence length="345" mass="40805">MTKIMNLLDKKMNSNLLMLKFILYLILFISTMMTICSSSWFNAWMAMEINLVIFIPLMMNFSKKKISNSMMMYFIIQVGASSMMIFFIILNKLQLNFNQSYIYNLLIQSSLLIKLGAPPFHWWMPKIFLNMNWMNCFIFITWQKIAPIFLLISMKNNYMIYLTMLLSVISGAIMGMNQTMLKMIMIYSSINHLGWMLMLMLINKNILLIYFMSYSLINLLICLMMSKKKYLYINELFNNNNQNMYAKIILMTLFLSLSGMPPFLGFLPKFLTLMQMIENNLILESTLFIIMAVISLSFYINPLLSMFIYKKLNFKTNFKNFKNFNIIFLMMLINIMIILIILSFS</sequence>
<keyword evidence="9 18" id="KW-0999">Mitochondrion inner membrane</keyword>
<evidence type="ECO:0000256" key="8">
    <source>
        <dbReference type="ARBA" id="ARBA00022692"/>
    </source>
</evidence>
<keyword evidence="15 18" id="KW-0496">Mitochondrion</keyword>
<keyword evidence="14 18" id="KW-0830">Ubiquinone</keyword>
<proteinExistence type="inferred from homology"/>